<dbReference type="GO" id="GO:0160206">
    <property type="term" value="F:tRNA (cytidine(32)/uridine(32)-2'-O)-methyltransferase activity"/>
    <property type="evidence" value="ECO:0007669"/>
    <property type="project" value="UniProtKB-EC"/>
</dbReference>
<dbReference type="InterPro" id="IPR029028">
    <property type="entry name" value="Alpha/beta_knot_MTases"/>
</dbReference>
<comment type="subcellular location">
    <subcellularLocation>
        <location evidence="5">Cytoplasm</location>
    </subcellularLocation>
</comment>
<comment type="similarity">
    <text evidence="1">Belongs to the class IV-like SAM-binding methyltransferase superfamily. RNA methyltransferase TrmH family.</text>
</comment>
<dbReference type="RefSeq" id="WP_109235940.1">
    <property type="nucleotide sequence ID" value="NZ_BMXZ01000001.1"/>
</dbReference>
<evidence type="ECO:0000313" key="9">
    <source>
        <dbReference type="Proteomes" id="UP000244948"/>
    </source>
</evidence>
<dbReference type="CDD" id="cd18093">
    <property type="entry name" value="SpoU-like_TrmJ"/>
    <property type="match status" value="1"/>
</dbReference>
<comment type="catalytic activity">
    <reaction evidence="5">
        <text>uridine(32) in tRNA + S-adenosyl-L-methionine = 2'-O-methyluridine(32) in tRNA + S-adenosyl-L-homocysteine + H(+)</text>
        <dbReference type="Rhea" id="RHEA:42936"/>
        <dbReference type="Rhea" id="RHEA-COMP:10107"/>
        <dbReference type="Rhea" id="RHEA-COMP:10290"/>
        <dbReference type="ChEBI" id="CHEBI:15378"/>
        <dbReference type="ChEBI" id="CHEBI:57856"/>
        <dbReference type="ChEBI" id="CHEBI:59789"/>
        <dbReference type="ChEBI" id="CHEBI:65315"/>
        <dbReference type="ChEBI" id="CHEBI:74478"/>
        <dbReference type="EC" id="2.1.1.200"/>
    </reaction>
</comment>
<dbReference type="Gene3D" id="1.10.8.590">
    <property type="match status" value="1"/>
</dbReference>
<dbReference type="GO" id="GO:0003723">
    <property type="term" value="F:RNA binding"/>
    <property type="evidence" value="ECO:0007669"/>
    <property type="project" value="InterPro"/>
</dbReference>
<evidence type="ECO:0000259" key="7">
    <source>
        <dbReference type="Pfam" id="PF00588"/>
    </source>
</evidence>
<dbReference type="GO" id="GO:0005829">
    <property type="term" value="C:cytosol"/>
    <property type="evidence" value="ECO:0007669"/>
    <property type="project" value="TreeGrafter"/>
</dbReference>
<dbReference type="InterPro" id="IPR029026">
    <property type="entry name" value="tRNA_m1G_MTases_N"/>
</dbReference>
<dbReference type="AlphaFoldDB" id="A0A2U2ANL8"/>
<evidence type="ECO:0000313" key="8">
    <source>
        <dbReference type="EMBL" id="PWD84811.1"/>
    </source>
</evidence>
<feature type="domain" description="tRNA/rRNA methyltransferase SpoU type" evidence="7">
    <location>
        <begin position="10"/>
        <end position="162"/>
    </location>
</feature>
<dbReference type="SUPFAM" id="SSF75217">
    <property type="entry name" value="alpha/beta knot"/>
    <property type="match status" value="1"/>
</dbReference>
<accession>A0A2U2ANL8</accession>
<dbReference type="EMBL" id="QEWR01000002">
    <property type="protein sequence ID" value="PWD84811.1"/>
    <property type="molecule type" value="Genomic_DNA"/>
</dbReference>
<evidence type="ECO:0000256" key="6">
    <source>
        <dbReference type="SAM" id="MobiDB-lite"/>
    </source>
</evidence>
<evidence type="ECO:0000256" key="5">
    <source>
        <dbReference type="RuleBase" id="RU362024"/>
    </source>
</evidence>
<evidence type="ECO:0000256" key="3">
    <source>
        <dbReference type="ARBA" id="ARBA00022679"/>
    </source>
</evidence>
<dbReference type="Proteomes" id="UP000244948">
    <property type="component" value="Unassembled WGS sequence"/>
</dbReference>
<gene>
    <name evidence="5" type="primary">trmJ</name>
    <name evidence="8" type="ORF">DC082_04600</name>
</gene>
<dbReference type="EC" id="2.1.1.200" evidence="5"/>
<protein>
    <recommendedName>
        <fullName evidence="5">tRNA (cytidine/uridine-2'-O-)-methyltransferase TrmJ</fullName>
        <ecNumber evidence="5">2.1.1.200</ecNumber>
    </recommendedName>
    <alternativeName>
        <fullName evidence="5">tRNA (cytidine(32)/uridine(32)-2'-O)-methyltransferase</fullName>
    </alternativeName>
    <alternativeName>
        <fullName evidence="5">tRNA Cm32/Um32 methyltransferase</fullName>
    </alternativeName>
</protein>
<name>A0A2U2ANL8_9GAMM</name>
<dbReference type="Pfam" id="PF00588">
    <property type="entry name" value="SpoU_methylase"/>
    <property type="match status" value="1"/>
</dbReference>
<proteinExistence type="inferred from homology"/>
<comment type="subunit">
    <text evidence="5">Homodimer.</text>
</comment>
<feature type="region of interest" description="Disordered" evidence="6">
    <location>
        <begin position="249"/>
        <end position="269"/>
    </location>
</feature>
<dbReference type="GO" id="GO:0106339">
    <property type="term" value="F:tRNA (cytidine(32)-2'-O)-methyltransferase activity"/>
    <property type="evidence" value="ECO:0007669"/>
    <property type="project" value="RHEA"/>
</dbReference>
<dbReference type="InterPro" id="IPR001537">
    <property type="entry name" value="SpoU_MeTrfase"/>
</dbReference>
<dbReference type="Gene3D" id="3.40.1280.10">
    <property type="match status" value="1"/>
</dbReference>
<organism evidence="8 9">
    <name type="scientific">Ignatzschineria indica</name>
    <dbReference type="NCBI Taxonomy" id="472583"/>
    <lineage>
        <taxon>Bacteria</taxon>
        <taxon>Pseudomonadati</taxon>
        <taxon>Pseudomonadota</taxon>
        <taxon>Gammaproteobacteria</taxon>
        <taxon>Cardiobacteriales</taxon>
        <taxon>Ignatzschineriaceae</taxon>
        <taxon>Ignatzschineria</taxon>
    </lineage>
</organism>
<evidence type="ECO:0000256" key="1">
    <source>
        <dbReference type="ARBA" id="ARBA00007228"/>
    </source>
</evidence>
<feature type="compositionally biased region" description="Basic and acidic residues" evidence="6">
    <location>
        <begin position="249"/>
        <end position="262"/>
    </location>
</feature>
<keyword evidence="3 8" id="KW-0808">Transferase</keyword>
<dbReference type="NCBIfam" id="TIGR00050">
    <property type="entry name" value="rRNA_methyl_1"/>
    <property type="match status" value="1"/>
</dbReference>
<dbReference type="GO" id="GO:0002128">
    <property type="term" value="P:tRNA nucleoside ribose methylation"/>
    <property type="evidence" value="ECO:0007669"/>
    <property type="project" value="TreeGrafter"/>
</dbReference>
<comment type="function">
    <text evidence="5">Catalyzes the formation of 2'O-methylated cytidine (Cm32) or 2'O-methylated uridine (Um32) at position 32 in tRNA.</text>
</comment>
<dbReference type="PIRSF" id="PIRSF004808">
    <property type="entry name" value="LasT"/>
    <property type="match status" value="1"/>
</dbReference>
<dbReference type="InterPro" id="IPR004384">
    <property type="entry name" value="RNA_MeTrfase_TrmJ/LasT"/>
</dbReference>
<dbReference type="PANTHER" id="PTHR42786:SF2">
    <property type="entry name" value="TRNA (CYTIDINE_URIDINE-2'-O-)-METHYLTRANSFERASE TRMJ"/>
    <property type="match status" value="1"/>
</dbReference>
<keyword evidence="5" id="KW-0963">Cytoplasm</keyword>
<comment type="caution">
    <text evidence="8">The sequence shown here is derived from an EMBL/GenBank/DDBJ whole genome shotgun (WGS) entry which is preliminary data.</text>
</comment>
<evidence type="ECO:0000256" key="4">
    <source>
        <dbReference type="ARBA" id="ARBA00022691"/>
    </source>
</evidence>
<reference evidence="8 9" key="1">
    <citation type="journal article" date="2018" name="Genome Announc.">
        <title>Ignatzschineria cameli sp. nov., isolated from necrotic foot tissue of dromedaries (Camelus dromedarius) and associated maggots (Wohlfahrtia species) in Dubai.</title>
        <authorList>
            <person name="Tsang C.C."/>
            <person name="Tang J.Y."/>
            <person name="Fong J.Y."/>
            <person name="Kinne J."/>
            <person name="Lee H.H."/>
            <person name="Joseph M."/>
            <person name="Jose S."/>
            <person name="Schuster R.K."/>
            <person name="Tang Y."/>
            <person name="Sivakumar S."/>
            <person name="Chen J.H."/>
            <person name="Teng J.L."/>
            <person name="Lau S.K."/>
            <person name="Wernery U."/>
            <person name="Woo P.C."/>
        </authorList>
    </citation>
    <scope>NUCLEOTIDE SEQUENCE [LARGE SCALE GENOMIC DNA]</scope>
    <source>
        <strain evidence="8 9">KCTC 22643</strain>
    </source>
</reference>
<sequence>MHNESPLQSIKIVMVNTTHPGNIGAAARAMRVMGLYNLTLVNPHKFPSKEATALASGALDVLENAIVTETLSEAVADCQYIFGTSARSRHIGKPELPIEEGIEEIRSILSQTPDAKIAILFGTERTGLTNEEVDICDKLFYIPTENNYNSLNISQAIQIIAYDLRRLLSQEKAKAIIKAPHYAGELPATHEALEGLFSHLERVMIESDFLDPNNPKHLMRKVRKLYKKAALTQEEINILRGTLNALEKQTKKVDPKVDPKTDEEAEKEE</sequence>
<keyword evidence="4 5" id="KW-0949">S-adenosyl-L-methionine</keyword>
<dbReference type="PANTHER" id="PTHR42786">
    <property type="entry name" value="TRNA/RRNA METHYLTRANSFERASE"/>
    <property type="match status" value="1"/>
</dbReference>
<evidence type="ECO:0000256" key="2">
    <source>
        <dbReference type="ARBA" id="ARBA00022603"/>
    </source>
</evidence>
<keyword evidence="9" id="KW-1185">Reference proteome</keyword>
<keyword evidence="5" id="KW-0819">tRNA processing</keyword>
<keyword evidence="2 5" id="KW-0489">Methyltransferase</keyword>
<comment type="catalytic activity">
    <reaction evidence="5">
        <text>cytidine(32) in tRNA + S-adenosyl-L-methionine = 2'-O-methylcytidine(32) in tRNA + S-adenosyl-L-homocysteine + H(+)</text>
        <dbReference type="Rhea" id="RHEA:42932"/>
        <dbReference type="Rhea" id="RHEA-COMP:10288"/>
        <dbReference type="Rhea" id="RHEA-COMP:10289"/>
        <dbReference type="ChEBI" id="CHEBI:15378"/>
        <dbReference type="ChEBI" id="CHEBI:57856"/>
        <dbReference type="ChEBI" id="CHEBI:59789"/>
        <dbReference type="ChEBI" id="CHEBI:74495"/>
        <dbReference type="ChEBI" id="CHEBI:82748"/>
        <dbReference type="EC" id="2.1.1.200"/>
    </reaction>
</comment>